<feature type="compositionally biased region" description="Polar residues" evidence="3">
    <location>
        <begin position="296"/>
        <end position="310"/>
    </location>
</feature>
<dbReference type="InterPro" id="IPR035899">
    <property type="entry name" value="DBL_dom_sf"/>
</dbReference>
<dbReference type="SMART" id="SM00325">
    <property type="entry name" value="RhoGEF"/>
    <property type="match status" value="1"/>
</dbReference>
<feature type="compositionally biased region" description="Polar residues" evidence="3">
    <location>
        <begin position="248"/>
        <end position="275"/>
    </location>
</feature>
<dbReference type="SUPFAM" id="SSF50729">
    <property type="entry name" value="PH domain-like"/>
    <property type="match status" value="1"/>
</dbReference>
<proteinExistence type="predicted"/>
<dbReference type="SMART" id="SM00036">
    <property type="entry name" value="CNH"/>
    <property type="match status" value="1"/>
</dbReference>
<dbReference type="STRING" id="796925.A0A137P427"/>
<protein>
    <submittedName>
        <fullName evidence="6">CNH-domain-containing protein</fullName>
    </submittedName>
</protein>
<dbReference type="InterPro" id="IPR041675">
    <property type="entry name" value="PH_5"/>
</dbReference>
<accession>A0A137P427</accession>
<dbReference type="PROSITE" id="PS50010">
    <property type="entry name" value="DH_2"/>
    <property type="match status" value="1"/>
</dbReference>
<feature type="compositionally biased region" description="Basic and acidic residues" evidence="3">
    <location>
        <begin position="236"/>
        <end position="247"/>
    </location>
</feature>
<dbReference type="Gene3D" id="1.20.900.10">
    <property type="entry name" value="Dbl homology (DH) domain"/>
    <property type="match status" value="1"/>
</dbReference>
<dbReference type="Gene3D" id="2.30.29.30">
    <property type="entry name" value="Pleckstrin-homology domain (PH domain)/Phosphotyrosine-binding domain (PTB)"/>
    <property type="match status" value="1"/>
</dbReference>
<dbReference type="InterPro" id="IPR052233">
    <property type="entry name" value="Rho-type_GEFs"/>
</dbReference>
<evidence type="ECO:0000313" key="7">
    <source>
        <dbReference type="Proteomes" id="UP000070444"/>
    </source>
</evidence>
<feature type="compositionally biased region" description="Basic and acidic residues" evidence="3">
    <location>
        <begin position="135"/>
        <end position="144"/>
    </location>
</feature>
<feature type="compositionally biased region" description="Polar residues" evidence="3">
    <location>
        <begin position="456"/>
        <end position="468"/>
    </location>
</feature>
<dbReference type="InterPro" id="IPR001180">
    <property type="entry name" value="CNH_dom"/>
</dbReference>
<dbReference type="InterPro" id="IPR001849">
    <property type="entry name" value="PH_domain"/>
</dbReference>
<feature type="compositionally biased region" description="Basic residues" evidence="3">
    <location>
        <begin position="145"/>
        <end position="156"/>
    </location>
</feature>
<evidence type="ECO:0000256" key="1">
    <source>
        <dbReference type="ARBA" id="ARBA00022553"/>
    </source>
</evidence>
<dbReference type="InterPro" id="IPR036388">
    <property type="entry name" value="WH-like_DNA-bd_sf"/>
</dbReference>
<feature type="compositionally biased region" description="Polar residues" evidence="3">
    <location>
        <begin position="161"/>
        <end position="184"/>
    </location>
</feature>
<dbReference type="InterPro" id="IPR000219">
    <property type="entry name" value="DH_dom"/>
</dbReference>
<feature type="compositionally biased region" description="Low complexity" evidence="3">
    <location>
        <begin position="276"/>
        <end position="287"/>
    </location>
</feature>
<feature type="region of interest" description="Disordered" evidence="3">
    <location>
        <begin position="1041"/>
        <end position="1063"/>
    </location>
</feature>
<dbReference type="CDD" id="cd00160">
    <property type="entry name" value="RhoGEF"/>
    <property type="match status" value="1"/>
</dbReference>
<dbReference type="Proteomes" id="UP000070444">
    <property type="component" value="Unassembled WGS sequence"/>
</dbReference>
<keyword evidence="2" id="KW-0344">Guanine-nucleotide releasing factor</keyword>
<feature type="compositionally biased region" description="Low complexity" evidence="3">
    <location>
        <begin position="1042"/>
        <end position="1055"/>
    </location>
</feature>
<gene>
    <name evidence="6" type="ORF">CONCODRAFT_50485</name>
</gene>
<feature type="region of interest" description="Disordered" evidence="3">
    <location>
        <begin position="135"/>
        <end position="184"/>
    </location>
</feature>
<name>A0A137P427_CONC2</name>
<keyword evidence="7" id="KW-1185">Reference proteome</keyword>
<dbReference type="OrthoDB" id="2272012at2759"/>
<feature type="compositionally biased region" description="Low complexity" evidence="3">
    <location>
        <begin position="439"/>
        <end position="455"/>
    </location>
</feature>
<dbReference type="EMBL" id="KQ964527">
    <property type="protein sequence ID" value="KXN69664.1"/>
    <property type="molecule type" value="Genomic_DNA"/>
</dbReference>
<dbReference type="SMART" id="SM00233">
    <property type="entry name" value="PH"/>
    <property type="match status" value="1"/>
</dbReference>
<dbReference type="InterPro" id="IPR000591">
    <property type="entry name" value="DEP_dom"/>
</dbReference>
<dbReference type="PANTHER" id="PTHR46572:SF2">
    <property type="entry name" value="RHO1 GDP-GTP EXCHANGE PROTEIN 1-RELATED"/>
    <property type="match status" value="1"/>
</dbReference>
<dbReference type="InterPro" id="IPR011993">
    <property type="entry name" value="PH-like_dom_sf"/>
</dbReference>
<dbReference type="PROSITE" id="PS50219">
    <property type="entry name" value="CNH"/>
    <property type="match status" value="1"/>
</dbReference>
<dbReference type="GO" id="GO:0035556">
    <property type="term" value="P:intracellular signal transduction"/>
    <property type="evidence" value="ECO:0007669"/>
    <property type="project" value="InterPro"/>
</dbReference>
<dbReference type="GO" id="GO:0005085">
    <property type="term" value="F:guanyl-nucleotide exchange factor activity"/>
    <property type="evidence" value="ECO:0007669"/>
    <property type="project" value="UniProtKB-KW"/>
</dbReference>
<evidence type="ECO:0000259" key="5">
    <source>
        <dbReference type="PROSITE" id="PS50219"/>
    </source>
</evidence>
<dbReference type="Gene3D" id="1.10.10.10">
    <property type="entry name" value="Winged helix-like DNA-binding domain superfamily/Winged helix DNA-binding domain"/>
    <property type="match status" value="1"/>
</dbReference>
<evidence type="ECO:0000256" key="2">
    <source>
        <dbReference type="ARBA" id="ARBA00022658"/>
    </source>
</evidence>
<evidence type="ECO:0000313" key="6">
    <source>
        <dbReference type="EMBL" id="KXN69664.1"/>
    </source>
</evidence>
<feature type="region of interest" description="Disordered" evidence="3">
    <location>
        <begin position="224"/>
        <end position="473"/>
    </location>
</feature>
<feature type="region of interest" description="Disordered" evidence="3">
    <location>
        <begin position="1"/>
        <end position="29"/>
    </location>
</feature>
<dbReference type="Pfam" id="PF00780">
    <property type="entry name" value="CNH"/>
    <property type="match status" value="1"/>
</dbReference>
<feature type="domain" description="CNH" evidence="5">
    <location>
        <begin position="1137"/>
        <end position="1436"/>
    </location>
</feature>
<keyword evidence="1" id="KW-0597">Phosphoprotein</keyword>
<sequence>MTINDLNTNENMSKHQSPQPQSTTPKTRQLSNRILSSPFFKQSLANSQVPAKPVATQVNLDPCLNDLFPHHLLWEQQLSPVAPEPQTLNEKSNLSSVPLPVKKPLPKEPVEIFNESSSTLELELNSHFEDSVNNSREDLINDRPKVKRNNTIRKSLRRQDSNNGSPISINLRSPPTNMVNHDSATGLSSINAFADTLQSPPQEMNPSINSTSIDSRYMLRKSLKKVSTPTLPKRSTILDKPEFDSTKSHPISRSSSQQPSGTQAYNKLPSETNGVSSSQITRSLSSSQAKGLQLNRKVTSDSVRNPSSPVARSLSLSKSKSPQPNKKESIEFVDSPTSIHSFEMKSPTNKLKLDTIHKPTRNSSLQSGRSKPLPSIPKEHKSLPSPTLTNQTDQPSIKIIENPDKPQKFEKSLRKDKKSGNVRKSLFNPPHFVNRRSRSNSNSNPNSSRWSTPPSALSTFNFSRNSKGSQQSQAQSQSIQIDLDLSIITFDEAYSLSTIYSRFVTAIPLTTHNKNHLVYHNAFTGKQAADTLSFIIPGIDRKGCLMILRSLFKYRLINDTTFESVNFIDSSQEIYSLSGVDKSSQIDQKLTSSELKSTSGISLTGSVNKINTANGIFTCYTRCYSPICQPENAIFCYSPSCPNKPKASPALNRHPNSISTFPKQRDMGKIWADIVPPSILESTPDKEKKRQEAIYEAIYTESDFLEDLMLLNEYFIQPLANSNDIIPEDRRSSFIETIFFNVQELVSITSRFSKSLNARQIQDRNIVSRIGDIFLDHINYFEPFVAYGAHQLFAKFTLDREMENNVKLREFLEEREHWTELRKLPIQSFLGRPTTRLGKYPLLLDVIMKHTPPDHPDHQDLTKTIEIIKSLLTRINLETGKADNKIKLIKLEQKLHGTPQHLESLNLPDEGRLIIRDGLLKRKQGVDTAELQCFLFDHMFLMTKKKKNKESSNQYSSGASYSLGWSGEPCDYKIHKQPIPLEFIQVSIPNESPPNPTTNYRWSSNSSVIGNSNTPNTSFAPSTNSGATGFLSRRATSLLSYGGNSETTENTTSTTISPPPMSAPPYIHETPSKSSSGYPINITHLGKLGFTITLNANTFTERKLWKEKIERQKKLITEKSVAFEKVTISKFDFKLQNNRVTCSATFDHGKRIIIGTDLGIYTNITSEQVNSAVHRRKFEKVMDLEKVTQIEVLEEYNMFIVLADKILTTFSLDALDSQELNISKGRHIGSHVSFFKVGTCLGRHLVCIVKSTALTSIIKTLEPVLLTSGKKSNFGRFLMRAGKDGMRLYKKFYIPTESTSLHFMKTKLCVGCAKGFEIVDLETLNTQGLLNPSDESLQFVLKLDNVKPISIFRIQNKDFILCYDQFAFYVDKEGIRSRPTKLLNWEGKPESFTFQYPFLLGFSSDFIEIWDVELSELRQVIPTGNSRSLFCDPSKNTIHCVSGGIEDEPTEYQHLFNLVLKPKANRLNII</sequence>
<dbReference type="Pfam" id="PF00621">
    <property type="entry name" value="RhoGEF"/>
    <property type="match status" value="1"/>
</dbReference>
<evidence type="ECO:0000259" key="4">
    <source>
        <dbReference type="PROSITE" id="PS50010"/>
    </source>
</evidence>
<organism evidence="6 7">
    <name type="scientific">Conidiobolus coronatus (strain ATCC 28846 / CBS 209.66 / NRRL 28638)</name>
    <name type="common">Delacroixia coronata</name>
    <dbReference type="NCBI Taxonomy" id="796925"/>
    <lineage>
        <taxon>Eukaryota</taxon>
        <taxon>Fungi</taxon>
        <taxon>Fungi incertae sedis</taxon>
        <taxon>Zoopagomycota</taxon>
        <taxon>Entomophthoromycotina</taxon>
        <taxon>Entomophthoromycetes</taxon>
        <taxon>Entomophthorales</taxon>
        <taxon>Ancylistaceae</taxon>
        <taxon>Conidiobolus</taxon>
    </lineage>
</organism>
<evidence type="ECO:0000256" key="3">
    <source>
        <dbReference type="SAM" id="MobiDB-lite"/>
    </source>
</evidence>
<feature type="domain" description="DH" evidence="4">
    <location>
        <begin position="689"/>
        <end position="878"/>
    </location>
</feature>
<feature type="compositionally biased region" description="Basic and acidic residues" evidence="3">
    <location>
        <begin position="401"/>
        <end position="413"/>
    </location>
</feature>
<dbReference type="PANTHER" id="PTHR46572">
    <property type="entry name" value="RHO1 GDP-GTP EXCHANGE PROTEIN 1-RELATED"/>
    <property type="match status" value="1"/>
</dbReference>
<reference evidence="6 7" key="1">
    <citation type="journal article" date="2015" name="Genome Biol. Evol.">
        <title>Phylogenomic analyses indicate that early fungi evolved digesting cell walls of algal ancestors of land plants.</title>
        <authorList>
            <person name="Chang Y."/>
            <person name="Wang S."/>
            <person name="Sekimoto S."/>
            <person name="Aerts A.L."/>
            <person name="Choi C."/>
            <person name="Clum A."/>
            <person name="LaButti K.M."/>
            <person name="Lindquist E.A."/>
            <person name="Yee Ngan C."/>
            <person name="Ohm R.A."/>
            <person name="Salamov A.A."/>
            <person name="Grigoriev I.V."/>
            <person name="Spatafora J.W."/>
            <person name="Berbee M.L."/>
        </authorList>
    </citation>
    <scope>NUCLEOTIDE SEQUENCE [LARGE SCALE GENOMIC DNA]</scope>
    <source>
        <strain evidence="6 7">NRRL 28638</strain>
    </source>
</reference>
<feature type="compositionally biased region" description="Polar residues" evidence="3">
    <location>
        <begin position="384"/>
        <end position="395"/>
    </location>
</feature>
<dbReference type="Pfam" id="PF15405">
    <property type="entry name" value="PH_5"/>
    <property type="match status" value="1"/>
</dbReference>
<dbReference type="SMART" id="SM00049">
    <property type="entry name" value="DEP"/>
    <property type="match status" value="1"/>
</dbReference>
<dbReference type="SUPFAM" id="SSF48065">
    <property type="entry name" value="DBL homology domain (DH-domain)"/>
    <property type="match status" value="1"/>
</dbReference>